<dbReference type="SUPFAM" id="SSF53187">
    <property type="entry name" value="Zn-dependent exopeptidases"/>
    <property type="match status" value="1"/>
</dbReference>
<evidence type="ECO:0000313" key="9">
    <source>
        <dbReference type="Proteomes" id="UP000236736"/>
    </source>
</evidence>
<sequence length="505" mass="55765">MEEFTSLKHSNLSTYRFQFLAKLGKPTNRFMKKIFLGLVLILVALAAILLFNTFQLSSKQVAAEPIEKLEISDDVFLNLSKAIQFQTISYSEDAVPDSAAFFGFHRFLAETFPLTHANLTLEKISDYSLIYKWEGSDASKKPIILLSHQDVVPVDEPTLGDWEAAPFEGKITDTHIIGRGTMDDKGTLVGLLEAVEKLLSESFVPSRTFYLAFGHDEEVGGGNGAVKIAAHLKAKGVEAAMTIDEGGFIAENMIPGVEKPVAMINLAEKGFASFRLIVETNGGHSSAPPRENTIGILAQAIVDLENNQLPYKMVKPIDAQLEYLGAELPFFTKLAFANPWLFKKPILESLNAHTTTAPTIIDGGVKNNVIPTVAEATVNFRILPGETIESVKAHIEKTVSEKVRVEPVGHLTNPSPVSTVESEAFQILAKTIRSQNPDALVVPGLLGGGTDSRNFYDISEEVYRFYPIRINPESMTRFHGIDEKISKENYKEIIEFSYLLIKNFN</sequence>
<evidence type="ECO:0000256" key="6">
    <source>
        <dbReference type="SAM" id="Phobius"/>
    </source>
</evidence>
<dbReference type="PANTHER" id="PTHR45962">
    <property type="entry name" value="N-FATTY-ACYL-AMINO ACID SYNTHASE/HYDROLASE PM20D1"/>
    <property type="match status" value="1"/>
</dbReference>
<evidence type="ECO:0000256" key="5">
    <source>
        <dbReference type="ARBA" id="ARBA00022833"/>
    </source>
</evidence>
<reference evidence="9" key="1">
    <citation type="submission" date="2016-10" db="EMBL/GenBank/DDBJ databases">
        <authorList>
            <person name="Varghese N."/>
            <person name="Submissions S."/>
        </authorList>
    </citation>
    <scope>NUCLEOTIDE SEQUENCE [LARGE SCALE GENOMIC DNA]</scope>
    <source>
        <strain evidence="9">DSM 17298</strain>
    </source>
</reference>
<evidence type="ECO:0000256" key="2">
    <source>
        <dbReference type="ARBA" id="ARBA00022670"/>
    </source>
</evidence>
<evidence type="ECO:0000256" key="3">
    <source>
        <dbReference type="ARBA" id="ARBA00022723"/>
    </source>
</evidence>
<dbReference type="PANTHER" id="PTHR45962:SF1">
    <property type="entry name" value="N-FATTY-ACYL-AMINO ACID SYNTHASE_HYDROLASE PM20D1"/>
    <property type="match status" value="1"/>
</dbReference>
<dbReference type="InterPro" id="IPR002933">
    <property type="entry name" value="Peptidase_M20"/>
</dbReference>
<keyword evidence="5" id="KW-0862">Zinc</keyword>
<feature type="domain" description="Peptidase M20 dimerisation" evidence="7">
    <location>
        <begin position="267"/>
        <end position="402"/>
    </location>
</feature>
<keyword evidence="6" id="KW-1133">Transmembrane helix</keyword>
<dbReference type="GO" id="GO:0006508">
    <property type="term" value="P:proteolysis"/>
    <property type="evidence" value="ECO:0007669"/>
    <property type="project" value="UniProtKB-KW"/>
</dbReference>
<keyword evidence="8" id="KW-0121">Carboxypeptidase</keyword>
<evidence type="ECO:0000313" key="8">
    <source>
        <dbReference type="EMBL" id="SEF46948.1"/>
    </source>
</evidence>
<keyword evidence="9" id="KW-1185">Reference proteome</keyword>
<organism evidence="8 9">
    <name type="scientific">Algoriphagus boritolerans DSM 17298 = JCM 18970</name>
    <dbReference type="NCBI Taxonomy" id="1120964"/>
    <lineage>
        <taxon>Bacteria</taxon>
        <taxon>Pseudomonadati</taxon>
        <taxon>Bacteroidota</taxon>
        <taxon>Cytophagia</taxon>
        <taxon>Cytophagales</taxon>
        <taxon>Cyclobacteriaceae</taxon>
        <taxon>Algoriphagus</taxon>
    </lineage>
</organism>
<accession>A0A1H5SAC9</accession>
<dbReference type="SUPFAM" id="SSF55031">
    <property type="entry name" value="Bacterial exopeptidase dimerisation domain"/>
    <property type="match status" value="1"/>
</dbReference>
<dbReference type="Gene3D" id="3.40.630.10">
    <property type="entry name" value="Zn peptidases"/>
    <property type="match status" value="1"/>
</dbReference>
<dbReference type="FunFam" id="3.40.630.10:FF:000027">
    <property type="entry name" value="N-fatty-acyl-amino acid synthase/hydrolase PM20D1"/>
    <property type="match status" value="1"/>
</dbReference>
<dbReference type="GO" id="GO:0046872">
    <property type="term" value="F:metal ion binding"/>
    <property type="evidence" value="ECO:0007669"/>
    <property type="project" value="UniProtKB-KW"/>
</dbReference>
<dbReference type="Gene3D" id="1.10.150.900">
    <property type="match status" value="1"/>
</dbReference>
<feature type="transmembrane region" description="Helical" evidence="6">
    <location>
        <begin position="34"/>
        <end position="54"/>
    </location>
</feature>
<keyword evidence="4" id="KW-0378">Hydrolase</keyword>
<keyword evidence="6" id="KW-0812">Transmembrane</keyword>
<evidence type="ECO:0000256" key="4">
    <source>
        <dbReference type="ARBA" id="ARBA00022801"/>
    </source>
</evidence>
<dbReference type="Gene3D" id="3.30.70.360">
    <property type="match status" value="1"/>
</dbReference>
<keyword evidence="2" id="KW-0645">Protease</keyword>
<evidence type="ECO:0000259" key="7">
    <source>
        <dbReference type="Pfam" id="PF07687"/>
    </source>
</evidence>
<keyword evidence="3" id="KW-0479">Metal-binding</keyword>
<dbReference type="Pfam" id="PF07687">
    <property type="entry name" value="M20_dimer"/>
    <property type="match status" value="1"/>
</dbReference>
<comment type="similarity">
    <text evidence="1">Belongs to the peptidase M20A family.</text>
</comment>
<dbReference type="GO" id="GO:0004180">
    <property type="term" value="F:carboxypeptidase activity"/>
    <property type="evidence" value="ECO:0007669"/>
    <property type="project" value="UniProtKB-KW"/>
</dbReference>
<proteinExistence type="inferred from homology"/>
<dbReference type="InterPro" id="IPR011650">
    <property type="entry name" value="Peptidase_M20_dimer"/>
</dbReference>
<keyword evidence="6" id="KW-0472">Membrane</keyword>
<evidence type="ECO:0000256" key="1">
    <source>
        <dbReference type="ARBA" id="ARBA00006247"/>
    </source>
</evidence>
<gene>
    <name evidence="8" type="ORF">SAMN03080598_00337</name>
</gene>
<dbReference type="EMBL" id="FNVR01000001">
    <property type="protein sequence ID" value="SEF46948.1"/>
    <property type="molecule type" value="Genomic_DNA"/>
</dbReference>
<dbReference type="AlphaFoldDB" id="A0A1H5SAC9"/>
<dbReference type="InterPro" id="IPR036264">
    <property type="entry name" value="Bact_exopeptidase_dim_dom"/>
</dbReference>
<protein>
    <submittedName>
        <fullName evidence="8">Carboxypeptidase PM20D1</fullName>
    </submittedName>
</protein>
<name>A0A1H5SAC9_9BACT</name>
<dbReference type="Proteomes" id="UP000236736">
    <property type="component" value="Unassembled WGS sequence"/>
</dbReference>
<dbReference type="InterPro" id="IPR047177">
    <property type="entry name" value="Pept_M20A"/>
</dbReference>
<dbReference type="STRING" id="1120964.GCA_001313265_02392"/>
<dbReference type="Pfam" id="PF01546">
    <property type="entry name" value="Peptidase_M20"/>
    <property type="match status" value="1"/>
</dbReference>